<dbReference type="InterPro" id="IPR007699">
    <property type="entry name" value="SGS_dom"/>
</dbReference>
<sequence>MSHRRHSCSTVRCHACDVILLCQYLQRLSSAVSLDDEDKEDFQIIRAYKNARTTLLLFWTLESGLSSIVRVAWRLATLLQETMSDGDSAASSGEVRAPRYEWYQTDAAVVVTFMVKGIAKESLQVNCDGESVSFRGLDSQRCLYRIQIPLHHSVQRSADSKVFGTKVEVKLQKTESQRWDKLEGVEKTSTASSLNKSNKWDKLEHELTIEEKEEKPEGEAALMKLFQGIYANGTEETKKAMMKSFYESSGTVLSTNWEDIGKQKTDVKPPDGMDYKKWE</sequence>
<evidence type="ECO:0000313" key="4">
    <source>
        <dbReference type="Proteomes" id="UP000186922"/>
    </source>
</evidence>
<evidence type="ECO:0000259" key="2">
    <source>
        <dbReference type="PROSITE" id="PS51203"/>
    </source>
</evidence>
<name>A0A1D1V8C1_RAMVA</name>
<reference evidence="3 4" key="1">
    <citation type="journal article" date="2016" name="Nat. Commun.">
        <title>Extremotolerant tardigrade genome and improved radiotolerance of human cultured cells by tardigrade-unique protein.</title>
        <authorList>
            <person name="Hashimoto T."/>
            <person name="Horikawa D.D."/>
            <person name="Saito Y."/>
            <person name="Kuwahara H."/>
            <person name="Kozuka-Hata H."/>
            <person name="Shin-I T."/>
            <person name="Minakuchi Y."/>
            <person name="Ohishi K."/>
            <person name="Motoyama A."/>
            <person name="Aizu T."/>
            <person name="Enomoto A."/>
            <person name="Kondo K."/>
            <person name="Tanaka S."/>
            <person name="Hara Y."/>
            <person name="Koshikawa S."/>
            <person name="Sagara H."/>
            <person name="Miura T."/>
            <person name="Yokobori S."/>
            <person name="Miyagawa K."/>
            <person name="Suzuki Y."/>
            <person name="Kubo T."/>
            <person name="Oyama M."/>
            <person name="Kohara Y."/>
            <person name="Fujiyama A."/>
            <person name="Arakawa K."/>
            <person name="Katayama T."/>
            <person name="Toyoda A."/>
            <person name="Kunieda T."/>
        </authorList>
    </citation>
    <scope>NUCLEOTIDE SEQUENCE [LARGE SCALE GENOMIC DNA]</scope>
    <source>
        <strain evidence="3 4">YOKOZUNA-1</strain>
    </source>
</reference>
<dbReference type="InterPro" id="IPR007052">
    <property type="entry name" value="CS_dom"/>
</dbReference>
<dbReference type="Gene3D" id="2.60.40.790">
    <property type="match status" value="1"/>
</dbReference>
<dbReference type="PANTHER" id="PTHR45862">
    <property type="entry name" value="PROTEIN SGT1 HOMOLOG"/>
    <property type="match status" value="1"/>
</dbReference>
<proteinExistence type="predicted"/>
<dbReference type="SUPFAM" id="SSF49764">
    <property type="entry name" value="HSP20-like chaperones"/>
    <property type="match status" value="1"/>
</dbReference>
<dbReference type="CDD" id="cd06466">
    <property type="entry name" value="p23_CS_SGT1_like"/>
    <property type="match status" value="1"/>
</dbReference>
<dbReference type="PROSITE" id="PS51048">
    <property type="entry name" value="SGS"/>
    <property type="match status" value="1"/>
</dbReference>
<feature type="domain" description="CS" evidence="2">
    <location>
        <begin position="95"/>
        <end position="183"/>
    </location>
</feature>
<organism evidence="3 4">
    <name type="scientific">Ramazzottius varieornatus</name>
    <name type="common">Water bear</name>
    <name type="synonym">Tardigrade</name>
    <dbReference type="NCBI Taxonomy" id="947166"/>
    <lineage>
        <taxon>Eukaryota</taxon>
        <taxon>Metazoa</taxon>
        <taxon>Ecdysozoa</taxon>
        <taxon>Tardigrada</taxon>
        <taxon>Eutardigrada</taxon>
        <taxon>Parachela</taxon>
        <taxon>Hypsibioidea</taxon>
        <taxon>Ramazzottiidae</taxon>
        <taxon>Ramazzottius</taxon>
    </lineage>
</organism>
<protein>
    <recommendedName>
        <fullName evidence="5">SGS domain-containing protein</fullName>
    </recommendedName>
</protein>
<dbReference type="OrthoDB" id="1898560at2759"/>
<evidence type="ECO:0000313" key="3">
    <source>
        <dbReference type="EMBL" id="GAU97916.1"/>
    </source>
</evidence>
<dbReference type="STRING" id="947166.A0A1D1V8C1"/>
<dbReference type="Pfam" id="PF04969">
    <property type="entry name" value="CS"/>
    <property type="match status" value="1"/>
</dbReference>
<comment type="caution">
    <text evidence="3">The sequence shown here is derived from an EMBL/GenBank/DDBJ whole genome shotgun (WGS) entry which is preliminary data.</text>
</comment>
<evidence type="ECO:0000259" key="1">
    <source>
        <dbReference type="PROSITE" id="PS51048"/>
    </source>
</evidence>
<dbReference type="AlphaFoldDB" id="A0A1D1V8C1"/>
<keyword evidence="4" id="KW-1185">Reference proteome</keyword>
<dbReference type="Proteomes" id="UP000186922">
    <property type="component" value="Unassembled WGS sequence"/>
</dbReference>
<dbReference type="Pfam" id="PF05002">
    <property type="entry name" value="SGS"/>
    <property type="match status" value="1"/>
</dbReference>
<feature type="domain" description="SGS" evidence="1">
    <location>
        <begin position="189"/>
        <end position="279"/>
    </location>
</feature>
<dbReference type="InterPro" id="IPR044563">
    <property type="entry name" value="Sgt1-like"/>
</dbReference>
<dbReference type="EMBL" id="BDGG01000004">
    <property type="protein sequence ID" value="GAU97916.1"/>
    <property type="molecule type" value="Genomic_DNA"/>
</dbReference>
<evidence type="ECO:0008006" key="5">
    <source>
        <dbReference type="Google" id="ProtNLM"/>
    </source>
</evidence>
<gene>
    <name evidence="3" type="primary">RvY_09136-1</name>
    <name evidence="3" type="synonym">RvY_09136.1</name>
    <name evidence="3" type="ORF">RvY_09136</name>
</gene>
<accession>A0A1D1V8C1</accession>
<dbReference type="PROSITE" id="PS51203">
    <property type="entry name" value="CS"/>
    <property type="match status" value="1"/>
</dbReference>
<dbReference type="GO" id="GO:0051087">
    <property type="term" value="F:protein-folding chaperone binding"/>
    <property type="evidence" value="ECO:0007669"/>
    <property type="project" value="InterPro"/>
</dbReference>
<dbReference type="InterPro" id="IPR008978">
    <property type="entry name" value="HSP20-like_chaperone"/>
</dbReference>